<gene>
    <name evidence="4" type="ORF">EAH_00053190</name>
</gene>
<dbReference type="RefSeq" id="XP_013249482.1">
    <property type="nucleotide sequence ID" value="XM_013394028.1"/>
</dbReference>
<feature type="domain" description="Helicase ATP-binding" evidence="3">
    <location>
        <begin position="590"/>
        <end position="746"/>
    </location>
</feature>
<dbReference type="EMBL" id="HG671249">
    <property type="protein sequence ID" value="CDI80581.1"/>
    <property type="molecule type" value="Genomic_DNA"/>
</dbReference>
<feature type="compositionally biased region" description="Low complexity" evidence="2">
    <location>
        <begin position="534"/>
        <end position="545"/>
    </location>
</feature>
<reference evidence="4" key="1">
    <citation type="submission" date="2013-10" db="EMBL/GenBank/DDBJ databases">
        <title>Genomic analysis of the causative agents of coccidiosis in chickens.</title>
        <authorList>
            <person name="Reid A.J."/>
            <person name="Blake D."/>
            <person name="Billington K."/>
            <person name="Browne H."/>
            <person name="Dunn M."/>
            <person name="Hung S."/>
            <person name="Kawahara F."/>
            <person name="Miranda-Saavedra D."/>
            <person name="Mourier T."/>
            <person name="Nagra H."/>
            <person name="Otto T.D."/>
            <person name="Rawlings N."/>
            <person name="Sanchez A."/>
            <person name="Sanders M."/>
            <person name="Subramaniam C."/>
            <person name="Tay Y."/>
            <person name="Dear P."/>
            <person name="Doerig C."/>
            <person name="Gruber A."/>
            <person name="Parkinson J."/>
            <person name="Shirley M."/>
            <person name="Wan K.L."/>
            <person name="Berriman M."/>
            <person name="Tomley F."/>
            <person name="Pain A."/>
        </authorList>
    </citation>
    <scope>NUCLEOTIDE SEQUENCE</scope>
    <source>
        <strain evidence="4">Houghton</strain>
    </source>
</reference>
<feature type="non-terminal residue" evidence="4">
    <location>
        <position position="790"/>
    </location>
</feature>
<dbReference type="AlphaFoldDB" id="U6GK39"/>
<feature type="coiled-coil region" evidence="1">
    <location>
        <begin position="65"/>
        <end position="92"/>
    </location>
</feature>
<dbReference type="Proteomes" id="UP000018050">
    <property type="component" value="Unassembled WGS sequence"/>
</dbReference>
<evidence type="ECO:0000256" key="2">
    <source>
        <dbReference type="SAM" id="MobiDB-lite"/>
    </source>
</evidence>
<dbReference type="PANTHER" id="PTHR10799">
    <property type="entry name" value="SNF2/RAD54 HELICASE FAMILY"/>
    <property type="match status" value="1"/>
</dbReference>
<dbReference type="InterPro" id="IPR014001">
    <property type="entry name" value="Helicase_ATP-bd"/>
</dbReference>
<accession>U6GK39</accession>
<feature type="region of interest" description="Disordered" evidence="2">
    <location>
        <begin position="522"/>
        <end position="555"/>
    </location>
</feature>
<dbReference type="GeneID" id="25273389"/>
<dbReference type="Gene3D" id="3.40.50.300">
    <property type="entry name" value="P-loop containing nucleotide triphosphate hydrolases"/>
    <property type="match status" value="1"/>
</dbReference>
<keyword evidence="1" id="KW-0175">Coiled coil</keyword>
<sequence length="790" mass="87489">MSPSPSLGDSLSYRDSIVAAACCVSNKVAGLLPLFALDEDQGPPNPQGGPPLPSETFTRSFLRLQQQFRTRAEQMLKQKQQQQQQQEAAAAAAAGSSSSTWAKPLYAPSHVSLSQHLDEETVKGGDMQEDLNIDGVISALLERSGAAAGAAAATGAAAAAPPAAAGAAAETGAAAATGAAAGAAAKEKEDLTQFADLEPLSNEQLLQQLRLQLQATKYLQQGLLPPAELMREVAACMPRKVREEMLSRPSVMLQVSRQLNASSRTAVLEQLEDRKRLLDCVLSEDPKVRERFQHICSLPDHVRRQAKLERRLCSLSAFQQCLRSSILQEARKQSLPLADLLLEPQPSRVQQASAARAALFAALDPLGVADPEAPELVQKAQKARTVAASAVRAVFSPANLRCCLYTPRERREQQRQVNWERIVQQQSGCLQRHWRRQREAAAALAADAASQVAQMEQVKLAIREKEQKERMRLLKENDIEAYTKLVQQTKNERLQELLRATEEFLESLGRKVQIQKMETDRLQAQSQLGGKGGESSSESAAGAKTSGEEEKKRDSYYTLSHAVREEVQQPQSLIGGTLMPYQMAGLQWMLSLYNNNLHGILADEMGLGKTIQTIALLAYLKEFKNNAGPHLIIVPLSTLSNWADELQRWAPSLKVMIFKGARLERRQLQRQLKQIDFNVCLTTFDLAIRERNALATPSWRGFSALCGGDKAWGWFSQPFEVHGMSPDRSQETANGGSSLLNEEEQLLVIHRLHAVLRPFLLRRIKKDVLKDMPEKKEYLVHIPLTEWQRL</sequence>
<name>U6GK39_EIMAC</name>
<dbReference type="SMART" id="SM00487">
    <property type="entry name" value="DEXDc"/>
    <property type="match status" value="1"/>
</dbReference>
<proteinExistence type="predicted"/>
<dbReference type="InterPro" id="IPR027417">
    <property type="entry name" value="P-loop_NTPase"/>
</dbReference>
<dbReference type="PROSITE" id="PS51192">
    <property type="entry name" value="HELICASE_ATP_BIND_1"/>
    <property type="match status" value="1"/>
</dbReference>
<dbReference type="Gene3D" id="3.40.50.10810">
    <property type="entry name" value="Tandem AAA-ATPase domain"/>
    <property type="match status" value="2"/>
</dbReference>
<evidence type="ECO:0000313" key="4">
    <source>
        <dbReference type="EMBL" id="CDI80581.1"/>
    </source>
</evidence>
<dbReference type="VEuPathDB" id="ToxoDB:EAH_00053190"/>
<dbReference type="OrthoDB" id="348652at2759"/>
<dbReference type="InterPro" id="IPR038718">
    <property type="entry name" value="SNF2-like_sf"/>
</dbReference>
<evidence type="ECO:0000313" key="5">
    <source>
        <dbReference type="Proteomes" id="UP000018050"/>
    </source>
</evidence>
<evidence type="ECO:0000259" key="3">
    <source>
        <dbReference type="PROSITE" id="PS51192"/>
    </source>
</evidence>
<organism evidence="4 5">
    <name type="scientific">Eimeria acervulina</name>
    <name type="common">Coccidian parasite</name>
    <dbReference type="NCBI Taxonomy" id="5801"/>
    <lineage>
        <taxon>Eukaryota</taxon>
        <taxon>Sar</taxon>
        <taxon>Alveolata</taxon>
        <taxon>Apicomplexa</taxon>
        <taxon>Conoidasida</taxon>
        <taxon>Coccidia</taxon>
        <taxon>Eucoccidiorida</taxon>
        <taxon>Eimeriorina</taxon>
        <taxon>Eimeriidae</taxon>
        <taxon>Eimeria</taxon>
    </lineage>
</organism>
<reference evidence="4" key="2">
    <citation type="submission" date="2013-10" db="EMBL/GenBank/DDBJ databases">
        <authorList>
            <person name="Aslett M."/>
        </authorList>
    </citation>
    <scope>NUCLEOTIDE SEQUENCE</scope>
    <source>
        <strain evidence="4">Houghton</strain>
    </source>
</reference>
<dbReference type="GO" id="GO:0005524">
    <property type="term" value="F:ATP binding"/>
    <property type="evidence" value="ECO:0007669"/>
    <property type="project" value="InterPro"/>
</dbReference>
<keyword evidence="5" id="KW-1185">Reference proteome</keyword>
<feature type="compositionally biased region" description="Basic and acidic residues" evidence="2">
    <location>
        <begin position="546"/>
        <end position="555"/>
    </location>
</feature>
<protein>
    <submittedName>
        <fullName evidence="4">SNF2 family N-terminal domain-containing protein, putative</fullName>
    </submittedName>
</protein>
<dbReference type="InterPro" id="IPR000330">
    <property type="entry name" value="SNF2_N"/>
</dbReference>
<evidence type="ECO:0000256" key="1">
    <source>
        <dbReference type="SAM" id="Coils"/>
    </source>
</evidence>
<dbReference type="Pfam" id="PF00176">
    <property type="entry name" value="SNF2-rel_dom"/>
    <property type="match status" value="2"/>
</dbReference>
<dbReference type="SUPFAM" id="SSF52540">
    <property type="entry name" value="P-loop containing nucleoside triphosphate hydrolases"/>
    <property type="match status" value="1"/>
</dbReference>